<dbReference type="PROSITE" id="PS51257">
    <property type="entry name" value="PROKAR_LIPOPROTEIN"/>
    <property type="match status" value="1"/>
</dbReference>
<comment type="caution">
    <text evidence="1">The sequence shown here is derived from an EMBL/GenBank/DDBJ whole genome shotgun (WGS) entry which is preliminary data.</text>
</comment>
<protein>
    <submittedName>
        <fullName evidence="1">Uncharacterized protein</fullName>
    </submittedName>
</protein>
<evidence type="ECO:0000313" key="2">
    <source>
        <dbReference type="Proteomes" id="UP000177331"/>
    </source>
</evidence>
<dbReference type="AlphaFoldDB" id="A0A1F7W592"/>
<evidence type="ECO:0000313" key="1">
    <source>
        <dbReference type="EMBL" id="OGL97548.1"/>
    </source>
</evidence>
<sequence length="59" mass="6671">MKFCALFVAIIIFACACTQENKSYKAERAATLALDGREEFEVTSEVIPMNKCSSEFPWM</sequence>
<dbReference type="EMBL" id="MGFD01000043">
    <property type="protein sequence ID" value="OGL97548.1"/>
    <property type="molecule type" value="Genomic_DNA"/>
</dbReference>
<proteinExistence type="predicted"/>
<dbReference type="Proteomes" id="UP000177331">
    <property type="component" value="Unassembled WGS sequence"/>
</dbReference>
<name>A0A1F7W592_9BACT</name>
<organism evidence="1 2">
    <name type="scientific">Candidatus Uhrbacteria bacterium RIFOXYB2_FULL_45_11</name>
    <dbReference type="NCBI Taxonomy" id="1802421"/>
    <lineage>
        <taxon>Bacteria</taxon>
        <taxon>Candidatus Uhriibacteriota</taxon>
    </lineage>
</organism>
<reference evidence="1 2" key="1">
    <citation type="journal article" date="2016" name="Nat. Commun.">
        <title>Thousands of microbial genomes shed light on interconnected biogeochemical processes in an aquifer system.</title>
        <authorList>
            <person name="Anantharaman K."/>
            <person name="Brown C.T."/>
            <person name="Hug L.A."/>
            <person name="Sharon I."/>
            <person name="Castelle C.J."/>
            <person name="Probst A.J."/>
            <person name="Thomas B.C."/>
            <person name="Singh A."/>
            <person name="Wilkins M.J."/>
            <person name="Karaoz U."/>
            <person name="Brodie E.L."/>
            <person name="Williams K.H."/>
            <person name="Hubbard S.S."/>
            <person name="Banfield J.F."/>
        </authorList>
    </citation>
    <scope>NUCLEOTIDE SEQUENCE [LARGE SCALE GENOMIC DNA]</scope>
</reference>
<accession>A0A1F7W592</accession>
<gene>
    <name evidence="1" type="ORF">A2318_02965</name>
</gene>